<accession>A0A6N7EFB0</accession>
<feature type="transmembrane region" description="Helical" evidence="6">
    <location>
        <begin position="195"/>
        <end position="215"/>
    </location>
</feature>
<feature type="region of interest" description="Disordered" evidence="5">
    <location>
        <begin position="1"/>
        <end position="113"/>
    </location>
</feature>
<dbReference type="InterPro" id="IPR011701">
    <property type="entry name" value="MFS"/>
</dbReference>
<dbReference type="Gene3D" id="1.20.1250.20">
    <property type="entry name" value="MFS general substrate transporter like domains"/>
    <property type="match status" value="1"/>
</dbReference>
<feature type="transmembrane region" description="Helical" evidence="6">
    <location>
        <begin position="397"/>
        <end position="414"/>
    </location>
</feature>
<keyword evidence="4 6" id="KW-0472">Membrane</keyword>
<keyword evidence="3 6" id="KW-1133">Transmembrane helix</keyword>
<gene>
    <name evidence="8" type="ORF">GB881_03265</name>
</gene>
<comment type="subcellular location">
    <subcellularLocation>
        <location evidence="1">Cell membrane</location>
        <topology evidence="1">Multi-pass membrane protein</topology>
    </subcellularLocation>
</comment>
<dbReference type="GO" id="GO:0005886">
    <property type="term" value="C:plasma membrane"/>
    <property type="evidence" value="ECO:0007669"/>
    <property type="project" value="UniProtKB-SubCell"/>
</dbReference>
<dbReference type="Pfam" id="PF07690">
    <property type="entry name" value="MFS_1"/>
    <property type="match status" value="1"/>
</dbReference>
<sequence>MAPSSTPRSFSPHARRVVVGAVPTVTAPRRGERRSPRGLRPRAGQASDHRHLAADRPCRGPYRAGGAWPPRSRRAEADTPGATHPALTPRVGGGQPHRRPAPPAGHLRSGRCENRSVPNPYRQILALPGALAFSAAGLLARFPVSMLGISIVLMLASLTGSYGLAGTVSATFVVAQAVCAPQLARLVDRHGQARVMLPSITVSAVGMVALVVAAVTAAPTWTLYASAVLIGSTIGATGALVRARWTGIVRTPRELHRAYSLESALDESTFVLGPVVATALATSVTPWAGVAAAAVIVVVGSYAFLLQRGTEPTPVVVTTHGPRGSVMRSGAMVGLVVVFMFVGGIFGATDVSVVAFTAELGSPGMAGVLLGVFSLGSVIAGLLYGAKVWTGPAWRRFLLGVLVLAVGTSLFLLAGSLAVMAAVMFVTGFAISPTIINGNSMVQHIVVRHRLTEGLTWLSTGINFGVSIGSSAAGALIDSGSSRGGFTVVLVCGVLAVLTALAAAPMIRRRDHGDPAHVPDA</sequence>
<dbReference type="PROSITE" id="PS50850">
    <property type="entry name" value="MFS"/>
    <property type="match status" value="1"/>
</dbReference>
<evidence type="ECO:0000313" key="8">
    <source>
        <dbReference type="EMBL" id="MPV36071.1"/>
    </source>
</evidence>
<feature type="domain" description="Major facilitator superfamily (MFS) profile" evidence="7">
    <location>
        <begin position="331"/>
        <end position="521"/>
    </location>
</feature>
<feature type="transmembrane region" description="Helical" evidence="6">
    <location>
        <begin position="287"/>
        <end position="305"/>
    </location>
</feature>
<evidence type="ECO:0000313" key="9">
    <source>
        <dbReference type="Proteomes" id="UP000437709"/>
    </source>
</evidence>
<organism evidence="8 9">
    <name type="scientific">Georgenia subflava</name>
    <dbReference type="NCBI Taxonomy" id="1622177"/>
    <lineage>
        <taxon>Bacteria</taxon>
        <taxon>Bacillati</taxon>
        <taxon>Actinomycetota</taxon>
        <taxon>Actinomycetes</taxon>
        <taxon>Micrococcales</taxon>
        <taxon>Bogoriellaceae</taxon>
        <taxon>Georgenia</taxon>
    </lineage>
</organism>
<dbReference type="PANTHER" id="PTHR23542:SF1">
    <property type="entry name" value="MAJOR FACILITATOR SUPERFAMILY (MFS) PROFILE DOMAIN-CONTAINING PROTEIN"/>
    <property type="match status" value="1"/>
</dbReference>
<name>A0A6N7EFB0_9MICO</name>
<evidence type="ECO:0000256" key="6">
    <source>
        <dbReference type="SAM" id="Phobius"/>
    </source>
</evidence>
<evidence type="ECO:0000259" key="7">
    <source>
        <dbReference type="PROSITE" id="PS50850"/>
    </source>
</evidence>
<feature type="transmembrane region" description="Helical" evidence="6">
    <location>
        <begin position="454"/>
        <end position="477"/>
    </location>
</feature>
<dbReference type="Proteomes" id="UP000437709">
    <property type="component" value="Unassembled WGS sequence"/>
</dbReference>
<protein>
    <submittedName>
        <fullName evidence="8">MFS transporter</fullName>
    </submittedName>
</protein>
<dbReference type="InterPro" id="IPR036259">
    <property type="entry name" value="MFS_trans_sf"/>
</dbReference>
<keyword evidence="9" id="KW-1185">Reference proteome</keyword>
<dbReference type="EMBL" id="WHPC01000006">
    <property type="protein sequence ID" value="MPV36071.1"/>
    <property type="molecule type" value="Genomic_DNA"/>
</dbReference>
<keyword evidence="2 6" id="KW-0812">Transmembrane</keyword>
<feature type="compositionally biased region" description="Basic and acidic residues" evidence="5">
    <location>
        <begin position="47"/>
        <end position="58"/>
    </location>
</feature>
<feature type="transmembrane region" description="Helical" evidence="6">
    <location>
        <begin position="483"/>
        <end position="504"/>
    </location>
</feature>
<dbReference type="GO" id="GO:0022857">
    <property type="term" value="F:transmembrane transporter activity"/>
    <property type="evidence" value="ECO:0007669"/>
    <property type="project" value="InterPro"/>
</dbReference>
<dbReference type="AlphaFoldDB" id="A0A6N7EFB0"/>
<feature type="transmembrane region" description="Helical" evidence="6">
    <location>
        <begin position="366"/>
        <end position="385"/>
    </location>
</feature>
<comment type="caution">
    <text evidence="8">The sequence shown here is derived from an EMBL/GenBank/DDBJ whole genome shotgun (WGS) entry which is preliminary data.</text>
</comment>
<dbReference type="InterPro" id="IPR020846">
    <property type="entry name" value="MFS_dom"/>
</dbReference>
<feature type="transmembrane region" description="Helical" evidence="6">
    <location>
        <begin position="326"/>
        <end position="346"/>
    </location>
</feature>
<feature type="compositionally biased region" description="Low complexity" evidence="5">
    <location>
        <begin position="17"/>
        <end position="28"/>
    </location>
</feature>
<feature type="transmembrane region" description="Helical" evidence="6">
    <location>
        <begin position="162"/>
        <end position="183"/>
    </location>
</feature>
<evidence type="ECO:0000256" key="2">
    <source>
        <dbReference type="ARBA" id="ARBA00022692"/>
    </source>
</evidence>
<dbReference type="OrthoDB" id="5243516at2"/>
<evidence type="ECO:0000256" key="5">
    <source>
        <dbReference type="SAM" id="MobiDB-lite"/>
    </source>
</evidence>
<feature type="transmembrane region" description="Helical" evidence="6">
    <location>
        <begin position="420"/>
        <end position="442"/>
    </location>
</feature>
<reference evidence="8 9" key="1">
    <citation type="submission" date="2019-10" db="EMBL/GenBank/DDBJ databases">
        <title>Georgenia wutianyii sp. nov. and Georgenia yuyongxinii sp. nov. isolated from plateau pika (Ochotona curzoniae) in the Qinghai-Tibet plateau of China.</title>
        <authorList>
            <person name="Tian Z."/>
        </authorList>
    </citation>
    <scope>NUCLEOTIDE SEQUENCE [LARGE SCALE GENOMIC DNA]</scope>
    <source>
        <strain evidence="8 9">JCM 19765</strain>
    </source>
</reference>
<proteinExistence type="predicted"/>
<evidence type="ECO:0000256" key="3">
    <source>
        <dbReference type="ARBA" id="ARBA00022989"/>
    </source>
</evidence>
<evidence type="ECO:0000256" key="4">
    <source>
        <dbReference type="ARBA" id="ARBA00023136"/>
    </source>
</evidence>
<dbReference type="PANTHER" id="PTHR23542">
    <property type="match status" value="1"/>
</dbReference>
<feature type="transmembrane region" description="Helical" evidence="6">
    <location>
        <begin position="124"/>
        <end position="156"/>
    </location>
</feature>
<evidence type="ECO:0000256" key="1">
    <source>
        <dbReference type="ARBA" id="ARBA00004651"/>
    </source>
</evidence>
<dbReference type="SUPFAM" id="SSF103473">
    <property type="entry name" value="MFS general substrate transporter"/>
    <property type="match status" value="1"/>
</dbReference>